<dbReference type="AlphaFoldDB" id="A0A7J6KIL3"/>
<sequence>EVTATVGDPTSGDDQEEHDESSLTIEAPKEPPTMPSSIDLVLYVDHRCHRGQQPATVEQREAIGFVNRYYDPLGLFFESLVLARFRAREIGNNDTPRERRQAFPAYTRLFDYVSLFPVDQAARQTIVQKELILTD</sequence>
<dbReference type="Proteomes" id="UP000572268">
    <property type="component" value="Unassembled WGS sequence"/>
</dbReference>
<dbReference type="EMBL" id="JABANN010002837">
    <property type="protein sequence ID" value="KAF4647113.1"/>
    <property type="molecule type" value="Genomic_DNA"/>
</dbReference>
<evidence type="ECO:0000256" key="1">
    <source>
        <dbReference type="SAM" id="MobiDB-lite"/>
    </source>
</evidence>
<organism evidence="2 3">
    <name type="scientific">Perkinsus olseni</name>
    <name type="common">Perkinsus atlanticus</name>
    <dbReference type="NCBI Taxonomy" id="32597"/>
    <lineage>
        <taxon>Eukaryota</taxon>
        <taxon>Sar</taxon>
        <taxon>Alveolata</taxon>
        <taxon>Perkinsozoa</taxon>
        <taxon>Perkinsea</taxon>
        <taxon>Perkinsida</taxon>
        <taxon>Perkinsidae</taxon>
        <taxon>Perkinsus</taxon>
    </lineage>
</organism>
<feature type="non-terminal residue" evidence="2">
    <location>
        <position position="1"/>
    </location>
</feature>
<reference evidence="2 3" key="1">
    <citation type="submission" date="2020-04" db="EMBL/GenBank/DDBJ databases">
        <title>Perkinsus olseni comparative genomics.</title>
        <authorList>
            <person name="Bogema D.R."/>
        </authorList>
    </citation>
    <scope>NUCLEOTIDE SEQUENCE [LARGE SCALE GENOMIC DNA]</scope>
    <source>
        <strain evidence="2">ATCC PRA-31</strain>
    </source>
</reference>
<protein>
    <submittedName>
        <fullName evidence="2">Uncharacterized protein</fullName>
    </submittedName>
</protein>
<evidence type="ECO:0000313" key="2">
    <source>
        <dbReference type="EMBL" id="KAF4647113.1"/>
    </source>
</evidence>
<evidence type="ECO:0000313" key="3">
    <source>
        <dbReference type="Proteomes" id="UP000572268"/>
    </source>
</evidence>
<feature type="non-terminal residue" evidence="2">
    <location>
        <position position="135"/>
    </location>
</feature>
<comment type="caution">
    <text evidence="2">The sequence shown here is derived from an EMBL/GenBank/DDBJ whole genome shotgun (WGS) entry which is preliminary data.</text>
</comment>
<name>A0A7J6KIL3_PEROL</name>
<feature type="region of interest" description="Disordered" evidence="1">
    <location>
        <begin position="1"/>
        <end position="36"/>
    </location>
</feature>
<accession>A0A7J6KIL3</accession>
<proteinExistence type="predicted"/>
<gene>
    <name evidence="2" type="ORF">FOL46_004656</name>
</gene>